<evidence type="ECO:0000256" key="5">
    <source>
        <dbReference type="ARBA" id="ARBA00023015"/>
    </source>
</evidence>
<dbReference type="AlphaFoldDB" id="A0A226EFX5"/>
<dbReference type="CDD" id="cd08044">
    <property type="entry name" value="TAF5_NTD2"/>
    <property type="match status" value="1"/>
</dbReference>
<dbReference type="STRING" id="158441.A0A226EFX5"/>
<dbReference type="GO" id="GO:0005669">
    <property type="term" value="C:transcription factor TFIID complex"/>
    <property type="evidence" value="ECO:0007669"/>
    <property type="project" value="TreeGrafter"/>
</dbReference>
<dbReference type="OrthoDB" id="10266330at2759"/>
<keyword evidence="7" id="KW-0539">Nucleus</keyword>
<name>A0A226EFX5_FOLCA</name>
<dbReference type="CDD" id="cd00200">
    <property type="entry name" value="WD40"/>
    <property type="match status" value="1"/>
</dbReference>
<dbReference type="InterPro" id="IPR001680">
    <property type="entry name" value="WD40_rpt"/>
</dbReference>
<evidence type="ECO:0000256" key="6">
    <source>
        <dbReference type="ARBA" id="ARBA00023163"/>
    </source>
</evidence>
<feature type="repeat" description="WD" evidence="9">
    <location>
        <begin position="491"/>
        <end position="524"/>
    </location>
</feature>
<evidence type="ECO:0000256" key="3">
    <source>
        <dbReference type="ARBA" id="ARBA00022574"/>
    </source>
</evidence>
<dbReference type="SUPFAM" id="SSF160897">
    <property type="entry name" value="Taf5 N-terminal domain-like"/>
    <property type="match status" value="1"/>
</dbReference>
<dbReference type="SUPFAM" id="SSF50978">
    <property type="entry name" value="WD40 repeat-like"/>
    <property type="match status" value="1"/>
</dbReference>
<dbReference type="InterPro" id="IPR006594">
    <property type="entry name" value="LisH"/>
</dbReference>
<evidence type="ECO:0000313" key="12">
    <source>
        <dbReference type="EMBL" id="OXA56027.1"/>
    </source>
</evidence>
<dbReference type="GO" id="GO:0016251">
    <property type="term" value="F:RNA polymerase II general transcription initiation factor activity"/>
    <property type="evidence" value="ECO:0007669"/>
    <property type="project" value="TreeGrafter"/>
</dbReference>
<dbReference type="InterPro" id="IPR020472">
    <property type="entry name" value="WD40_PAC1"/>
</dbReference>
<feature type="compositionally biased region" description="Polar residues" evidence="10">
    <location>
        <begin position="18"/>
        <end position="35"/>
    </location>
</feature>
<comment type="subcellular location">
    <subcellularLocation>
        <location evidence="1">Nucleus</location>
    </subcellularLocation>
</comment>
<dbReference type="Proteomes" id="UP000198287">
    <property type="component" value="Unassembled WGS sequence"/>
</dbReference>
<dbReference type="SMART" id="SM00320">
    <property type="entry name" value="WD40"/>
    <property type="match status" value="6"/>
</dbReference>
<evidence type="ECO:0000259" key="11">
    <source>
        <dbReference type="Pfam" id="PF04494"/>
    </source>
</evidence>
<evidence type="ECO:0000313" key="13">
    <source>
        <dbReference type="Proteomes" id="UP000198287"/>
    </source>
</evidence>
<dbReference type="GO" id="GO:0006367">
    <property type="term" value="P:transcription initiation at RNA polymerase II promoter"/>
    <property type="evidence" value="ECO:0007669"/>
    <property type="project" value="TreeGrafter"/>
</dbReference>
<organism evidence="12 13">
    <name type="scientific">Folsomia candida</name>
    <name type="common">Springtail</name>
    <dbReference type="NCBI Taxonomy" id="158441"/>
    <lineage>
        <taxon>Eukaryota</taxon>
        <taxon>Metazoa</taxon>
        <taxon>Ecdysozoa</taxon>
        <taxon>Arthropoda</taxon>
        <taxon>Hexapoda</taxon>
        <taxon>Collembola</taxon>
        <taxon>Entomobryomorpha</taxon>
        <taxon>Isotomoidea</taxon>
        <taxon>Isotomidae</taxon>
        <taxon>Proisotominae</taxon>
        <taxon>Folsomia</taxon>
    </lineage>
</organism>
<feature type="repeat" description="WD" evidence="9">
    <location>
        <begin position="533"/>
        <end position="575"/>
    </location>
</feature>
<dbReference type="InterPro" id="IPR007582">
    <property type="entry name" value="TFIID_NTD2"/>
</dbReference>
<dbReference type="PROSITE" id="PS00678">
    <property type="entry name" value="WD_REPEATS_1"/>
    <property type="match status" value="1"/>
</dbReference>
<comment type="similarity">
    <text evidence="2">Belongs to the WD repeat TAF5 family.</text>
</comment>
<dbReference type="OMA" id="HNHPVWD"/>
<feature type="region of interest" description="Disordered" evidence="10">
    <location>
        <begin position="1"/>
        <end position="61"/>
    </location>
</feature>
<evidence type="ECO:0000256" key="7">
    <source>
        <dbReference type="ARBA" id="ARBA00023242"/>
    </source>
</evidence>
<dbReference type="PANTHER" id="PTHR19879:SF1">
    <property type="entry name" value="CANNONBALL-RELATED"/>
    <property type="match status" value="1"/>
</dbReference>
<dbReference type="PRINTS" id="PR00320">
    <property type="entry name" value="GPROTEINBRPT"/>
</dbReference>
<protein>
    <recommendedName>
        <fullName evidence="8">Transcription initiation factor TFIID subunit 5</fullName>
    </recommendedName>
</protein>
<feature type="compositionally biased region" description="Basic and acidic residues" evidence="10">
    <location>
        <begin position="359"/>
        <end position="369"/>
    </location>
</feature>
<dbReference type="FunFam" id="2.130.10.10:FF:000243">
    <property type="entry name" value="Transcription initiation factor TFIID subunit 5"/>
    <property type="match status" value="1"/>
</dbReference>
<dbReference type="PROSITE" id="PS50082">
    <property type="entry name" value="WD_REPEATS_2"/>
    <property type="match status" value="5"/>
</dbReference>
<dbReference type="PANTHER" id="PTHR19879">
    <property type="entry name" value="TRANSCRIPTION INITIATION FACTOR TFIID"/>
    <property type="match status" value="1"/>
</dbReference>
<keyword evidence="6" id="KW-0804">Transcription</keyword>
<evidence type="ECO:0000256" key="9">
    <source>
        <dbReference type="PROSITE-ProRule" id="PRU00221"/>
    </source>
</evidence>
<evidence type="ECO:0000256" key="1">
    <source>
        <dbReference type="ARBA" id="ARBA00004123"/>
    </source>
</evidence>
<keyword evidence="5" id="KW-0805">Transcription regulation</keyword>
<evidence type="ECO:0000256" key="2">
    <source>
        <dbReference type="ARBA" id="ARBA00009435"/>
    </source>
</evidence>
<gene>
    <name evidence="12" type="ORF">Fcan01_09609</name>
</gene>
<keyword evidence="4" id="KW-0677">Repeat</keyword>
<dbReference type="GO" id="GO:0003743">
    <property type="term" value="F:translation initiation factor activity"/>
    <property type="evidence" value="ECO:0007669"/>
    <property type="project" value="UniProtKB-KW"/>
</dbReference>
<dbReference type="PROSITE" id="PS50896">
    <property type="entry name" value="LISH"/>
    <property type="match status" value="1"/>
</dbReference>
<evidence type="ECO:0000256" key="8">
    <source>
        <dbReference type="ARBA" id="ARBA00044130"/>
    </source>
</evidence>
<dbReference type="InterPro" id="IPR036322">
    <property type="entry name" value="WD40_repeat_dom_sf"/>
</dbReference>
<dbReference type="InterPro" id="IPR019775">
    <property type="entry name" value="WD40_repeat_CS"/>
</dbReference>
<reference evidence="12 13" key="1">
    <citation type="submission" date="2015-12" db="EMBL/GenBank/DDBJ databases">
        <title>The genome of Folsomia candida.</title>
        <authorList>
            <person name="Faddeeva A."/>
            <person name="Derks M.F."/>
            <person name="Anvar Y."/>
            <person name="Smit S."/>
            <person name="Van Straalen N."/>
            <person name="Roelofs D."/>
        </authorList>
    </citation>
    <scope>NUCLEOTIDE SEQUENCE [LARGE SCALE GENOMIC DNA]</scope>
    <source>
        <strain evidence="12 13">VU population</strain>
        <tissue evidence="12">Whole body</tissue>
    </source>
</reference>
<evidence type="ECO:0000256" key="10">
    <source>
        <dbReference type="SAM" id="MobiDB-lite"/>
    </source>
</evidence>
<sequence length="752" mass="83609">MEGQGMYDNRASSGFMPHQQNQQQVPMDTSNSAGQNGLPVPISAIKTEDGGTVGGSGASGERSEKQAVMVVLGFLKKHNFKQTEEWLKKEAQITESESKMLPSDTDVQSVLSSYASDENPDEYSSSYFQLKSFIDSSLDTYKYEVGQILWPVFVHLYLELVYNSHEVKASTFFSRFSKMQETFYEADLVSLGTIMKKEHLINSENPFRILSSSLTGVSKPGNSGVYVVRMSREALSLLKRFLQEKRLKLIQNIVQDRIFVEVYDGIPRGKAAAHVTAGHIMGEALRHDNKTKVYYGLLKEPDLQNFQMDEDDDDAGTGGGGGDKDSQSKTADSQKSDATTGTPAGTQSEKSSKKKKSKKEWMTNKKAKNDPNAPPITRMPLPELRDIDKIEKAKALRESAKRVTLSPERLPSVCFYTVLNGDQQVTFIKWSEDGTLMGVGFASSIIRIWSLTPAKLKKLKQATDLQDIDREADDVLVRMMDDRSSESDRYLRGHSGAVYSLDFSPDKLMLLSSSEDTSIRLWSLLTWTCLVVYKGHLFPVWKAVFSPHGGYYFASAGHDRTARLWATDTPQPLRVFAGHYSDVTTIVFHPNSNYVATGSSDRSVRLWDCVSGNCVRLMTGHKGSIQTLCFSTDGRFLVSSATDSKVMIWDMANGGLLTMLHSHKANVYSIAFSKEGSILATAGLDNCVRLWDFMKMIEDVISEEGGATIPPDVKKISGDNLLVGEFYTKSTSVFSLHFTRRNILLASGPFQH</sequence>
<accession>A0A226EFX5</accession>
<keyword evidence="12" id="KW-0396">Initiation factor</keyword>
<dbReference type="InterPro" id="IPR037264">
    <property type="entry name" value="TFIID_NTD2_sf"/>
</dbReference>
<comment type="caution">
    <text evidence="12">The sequence shown here is derived from an EMBL/GenBank/DDBJ whole genome shotgun (WGS) entry which is preliminary data.</text>
</comment>
<feature type="compositionally biased region" description="Polar residues" evidence="10">
    <location>
        <begin position="336"/>
        <end position="347"/>
    </location>
</feature>
<feature type="repeat" description="WD" evidence="9">
    <location>
        <begin position="618"/>
        <end position="659"/>
    </location>
</feature>
<dbReference type="InterPro" id="IPR015943">
    <property type="entry name" value="WD40/YVTN_repeat-like_dom_sf"/>
</dbReference>
<feature type="repeat" description="WD" evidence="9">
    <location>
        <begin position="660"/>
        <end position="692"/>
    </location>
</feature>
<proteinExistence type="inferred from homology"/>
<dbReference type="Pfam" id="PF00400">
    <property type="entry name" value="WD40"/>
    <property type="match status" value="5"/>
</dbReference>
<feature type="repeat" description="WD" evidence="9">
    <location>
        <begin position="576"/>
        <end position="617"/>
    </location>
</feature>
<keyword evidence="12" id="KW-0648">Protein biosynthesis</keyword>
<feature type="region of interest" description="Disordered" evidence="10">
    <location>
        <begin position="307"/>
        <end position="383"/>
    </location>
</feature>
<keyword evidence="13" id="KW-1185">Reference proteome</keyword>
<dbReference type="EMBL" id="LNIX01000004">
    <property type="protein sequence ID" value="OXA56027.1"/>
    <property type="molecule type" value="Genomic_DNA"/>
</dbReference>
<evidence type="ECO:0000256" key="4">
    <source>
        <dbReference type="ARBA" id="ARBA00022737"/>
    </source>
</evidence>
<dbReference type="PROSITE" id="PS50294">
    <property type="entry name" value="WD_REPEATS_REGION"/>
    <property type="match status" value="4"/>
</dbReference>
<feature type="compositionally biased region" description="Basic and acidic residues" evidence="10">
    <location>
        <begin position="322"/>
        <end position="335"/>
    </location>
</feature>
<feature type="domain" description="TFIID subunit TAF5 NTD2" evidence="11">
    <location>
        <begin position="118"/>
        <end position="257"/>
    </location>
</feature>
<dbReference type="Gene3D" id="2.130.10.10">
    <property type="entry name" value="YVTN repeat-like/Quinoprotein amine dehydrogenase"/>
    <property type="match status" value="2"/>
</dbReference>
<dbReference type="Pfam" id="PF04494">
    <property type="entry name" value="TFIID_NTD2"/>
    <property type="match status" value="1"/>
</dbReference>
<keyword evidence="3 9" id="KW-0853">WD repeat</keyword>
<dbReference type="Gene3D" id="1.25.40.500">
    <property type="entry name" value="TFIID subunit TAF5, NTD2 domain"/>
    <property type="match status" value="1"/>
</dbReference>